<dbReference type="CDD" id="cd13926">
    <property type="entry name" value="N-acetylmuramidase_GH108"/>
    <property type="match status" value="1"/>
</dbReference>
<evidence type="ECO:0000313" key="3">
    <source>
        <dbReference type="EMBL" id="AMW34355.1"/>
    </source>
</evidence>
<feature type="domain" description="TtsA-like Glycoside hydrolase family 108" evidence="1">
    <location>
        <begin position="10"/>
        <end position="108"/>
    </location>
</feature>
<proteinExistence type="predicted"/>
<feature type="domain" description="Peptidoglycan binding" evidence="2">
    <location>
        <begin position="113"/>
        <end position="186"/>
    </location>
</feature>
<reference evidence="3 4" key="1">
    <citation type="submission" date="2016-02" db="EMBL/GenBank/DDBJ databases">
        <title>Complete Genome of H5569, the type strain of the newly described species Haematospirillium jordaniae.</title>
        <authorList>
            <person name="Nicholson A.C."/>
            <person name="Humrighouse B.W."/>
            <person name="Loparov V."/>
            <person name="McQuiston J.R."/>
        </authorList>
    </citation>
    <scope>NUCLEOTIDE SEQUENCE [LARGE SCALE GENOMIC DNA]</scope>
    <source>
        <strain evidence="3 4">H5569</strain>
    </source>
</reference>
<name>A0A143DCA1_9PROT</name>
<organism evidence="3 4">
    <name type="scientific">Haematospirillum jordaniae</name>
    <dbReference type="NCBI Taxonomy" id="1549855"/>
    <lineage>
        <taxon>Bacteria</taxon>
        <taxon>Pseudomonadati</taxon>
        <taxon>Pseudomonadota</taxon>
        <taxon>Alphaproteobacteria</taxon>
        <taxon>Rhodospirillales</taxon>
        <taxon>Novispirillaceae</taxon>
        <taxon>Haematospirillum</taxon>
    </lineage>
</organism>
<dbReference type="InterPro" id="IPR018537">
    <property type="entry name" value="Peptidoglycan-bd_3"/>
</dbReference>
<evidence type="ECO:0000259" key="2">
    <source>
        <dbReference type="Pfam" id="PF09374"/>
    </source>
</evidence>
<sequence>MTASLQSILDAILREEGGFTDNPADRAHYGKADPAQGRRWDCYCTNYGITQATLSDYYKRQATIDDVRNLSESQARTIYQKRYIEDPGFDKVPELIRPVLVDAGVNSGPRCSITWLQDVLNQQGYGPLTSDGILGPATRSAAEKAVSTMGAGLTKALIERRRIFLEHLIATNPSQKRFERGWMARLDRLETETA</sequence>
<gene>
    <name evidence="3" type="ORF">AY555_03190</name>
</gene>
<accession>A0A143DCA1</accession>
<dbReference type="GeneID" id="53316155"/>
<dbReference type="Pfam" id="PF09374">
    <property type="entry name" value="PG_binding_3"/>
    <property type="match status" value="1"/>
</dbReference>
<dbReference type="Pfam" id="PF05838">
    <property type="entry name" value="Glyco_hydro_108"/>
    <property type="match status" value="1"/>
</dbReference>
<dbReference type="InterPro" id="IPR023346">
    <property type="entry name" value="Lysozyme-like_dom_sf"/>
</dbReference>
<evidence type="ECO:0000313" key="4">
    <source>
        <dbReference type="Proteomes" id="UP000076066"/>
    </source>
</evidence>
<dbReference type="STRING" id="1549855.AY555_03190"/>
<dbReference type="RefSeq" id="WP_066133366.1">
    <property type="nucleotide sequence ID" value="NZ_CP014525.1"/>
</dbReference>
<dbReference type="EMBL" id="CP014525">
    <property type="protein sequence ID" value="AMW34355.1"/>
    <property type="molecule type" value="Genomic_DNA"/>
</dbReference>
<dbReference type="Proteomes" id="UP000076066">
    <property type="component" value="Chromosome"/>
</dbReference>
<keyword evidence="4" id="KW-1185">Reference proteome</keyword>
<dbReference type="AlphaFoldDB" id="A0A143DCA1"/>
<protein>
    <submittedName>
        <fullName evidence="3">Uncharacterized protein</fullName>
    </submittedName>
</protein>
<dbReference type="SUPFAM" id="SSF53955">
    <property type="entry name" value="Lysozyme-like"/>
    <property type="match status" value="1"/>
</dbReference>
<evidence type="ECO:0000259" key="1">
    <source>
        <dbReference type="Pfam" id="PF05838"/>
    </source>
</evidence>
<dbReference type="InterPro" id="IPR008565">
    <property type="entry name" value="TtsA-like_GH18_dom"/>
</dbReference>
<dbReference type="Gene3D" id="1.20.141.10">
    <property type="entry name" value="Chitosanase, subunit A, domain 1"/>
    <property type="match status" value="1"/>
</dbReference>
<dbReference type="OrthoDB" id="9815229at2"/>
<dbReference type="KEGG" id="hjo:AY555_03190"/>